<protein>
    <recommendedName>
        <fullName evidence="1">Methyltransferase type 11 domain-containing protein</fullName>
    </recommendedName>
</protein>
<dbReference type="GO" id="GO:0008757">
    <property type="term" value="F:S-adenosylmethionine-dependent methyltransferase activity"/>
    <property type="evidence" value="ECO:0007669"/>
    <property type="project" value="InterPro"/>
</dbReference>
<proteinExistence type="predicted"/>
<dbReference type="RefSeq" id="WP_212994600.1">
    <property type="nucleotide sequence ID" value="NZ_BAABEA010000052.1"/>
</dbReference>
<name>A0A919VZ03_9ACTN</name>
<dbReference type="CDD" id="cd02440">
    <property type="entry name" value="AdoMet_MTases"/>
    <property type="match status" value="1"/>
</dbReference>
<sequence length="212" mass="22754">MDWTAWHAGYDDPDSVLARRLAAVQEVIRAALDDAPPGPVAAISMCAGQGRDLIGALASHPRRDDVRARLVELDPRNAAVAEQSARQAGLAGIAVVRGDAGLMRHYRDVAPVDLVLACGVFGNLTDADVLRTVEACAQLCREGGTVVWTRHRRPPDLVPVIADWFSARGFEQVYLSDPAAGFGVGAHRLCHPPKALPGADRIFTFVPEKQAH</sequence>
<dbReference type="SUPFAM" id="SSF53335">
    <property type="entry name" value="S-adenosyl-L-methionine-dependent methyltransferases"/>
    <property type="match status" value="1"/>
</dbReference>
<dbReference type="EMBL" id="BOQL01000086">
    <property type="protein sequence ID" value="GIM79945.1"/>
    <property type="molecule type" value="Genomic_DNA"/>
</dbReference>
<reference evidence="2" key="1">
    <citation type="submission" date="2021-03" db="EMBL/GenBank/DDBJ databases">
        <title>Whole genome shotgun sequence of Actinoplanes auranticolor NBRC 12245.</title>
        <authorList>
            <person name="Komaki H."/>
            <person name="Tamura T."/>
        </authorList>
    </citation>
    <scope>NUCLEOTIDE SEQUENCE</scope>
    <source>
        <strain evidence="2">NBRC 12245</strain>
    </source>
</reference>
<dbReference type="Proteomes" id="UP000681340">
    <property type="component" value="Unassembled WGS sequence"/>
</dbReference>
<dbReference type="InterPro" id="IPR029063">
    <property type="entry name" value="SAM-dependent_MTases_sf"/>
</dbReference>
<accession>A0A919VZ03</accession>
<dbReference type="Gene3D" id="3.40.50.150">
    <property type="entry name" value="Vaccinia Virus protein VP39"/>
    <property type="match status" value="1"/>
</dbReference>
<evidence type="ECO:0000259" key="1">
    <source>
        <dbReference type="Pfam" id="PF08241"/>
    </source>
</evidence>
<comment type="caution">
    <text evidence="2">The sequence shown here is derived from an EMBL/GenBank/DDBJ whole genome shotgun (WGS) entry which is preliminary data.</text>
</comment>
<dbReference type="Pfam" id="PF08241">
    <property type="entry name" value="Methyltransf_11"/>
    <property type="match status" value="1"/>
</dbReference>
<dbReference type="AlphaFoldDB" id="A0A919VZ03"/>
<gene>
    <name evidence="2" type="ORF">Aau02nite_88230</name>
</gene>
<evidence type="ECO:0000313" key="3">
    <source>
        <dbReference type="Proteomes" id="UP000681340"/>
    </source>
</evidence>
<keyword evidence="3" id="KW-1185">Reference proteome</keyword>
<dbReference type="InterPro" id="IPR013216">
    <property type="entry name" value="Methyltransf_11"/>
</dbReference>
<feature type="domain" description="Methyltransferase type 11" evidence="1">
    <location>
        <begin position="66"/>
        <end position="147"/>
    </location>
</feature>
<organism evidence="2 3">
    <name type="scientific">Actinoplanes auranticolor</name>
    <dbReference type="NCBI Taxonomy" id="47988"/>
    <lineage>
        <taxon>Bacteria</taxon>
        <taxon>Bacillati</taxon>
        <taxon>Actinomycetota</taxon>
        <taxon>Actinomycetes</taxon>
        <taxon>Micromonosporales</taxon>
        <taxon>Micromonosporaceae</taxon>
        <taxon>Actinoplanes</taxon>
    </lineage>
</organism>
<evidence type="ECO:0000313" key="2">
    <source>
        <dbReference type="EMBL" id="GIM79945.1"/>
    </source>
</evidence>